<evidence type="ECO:0000256" key="2">
    <source>
        <dbReference type="ARBA" id="ARBA00022723"/>
    </source>
</evidence>
<keyword evidence="2" id="KW-0479">Metal-binding</keyword>
<dbReference type="RefSeq" id="WP_067552182.1">
    <property type="nucleotide sequence ID" value="NZ_CP016895.1"/>
</dbReference>
<protein>
    <recommendedName>
        <fullName evidence="6">Glutathionylspermidine synthase pre-ATP-grasp-like domain-containing protein</fullName>
    </recommendedName>
</protein>
<dbReference type="OrthoDB" id="9765517at2"/>
<dbReference type="KEGG" id="ala:BFG52_02490"/>
<dbReference type="Gene3D" id="3.30.1490.330">
    <property type="match status" value="1"/>
</dbReference>
<organism evidence="7 8">
    <name type="scientific">Acinetobacter larvae</name>
    <dbReference type="NCBI Taxonomy" id="1789224"/>
    <lineage>
        <taxon>Bacteria</taxon>
        <taxon>Pseudomonadati</taxon>
        <taxon>Pseudomonadota</taxon>
        <taxon>Gammaproteobacteria</taxon>
        <taxon>Moraxellales</taxon>
        <taxon>Moraxellaceae</taxon>
        <taxon>Acinetobacter</taxon>
    </lineage>
</organism>
<keyword evidence="1" id="KW-0436">Ligase</keyword>
<dbReference type="GO" id="GO:0005524">
    <property type="term" value="F:ATP binding"/>
    <property type="evidence" value="ECO:0007669"/>
    <property type="project" value="UniProtKB-KW"/>
</dbReference>
<dbReference type="AlphaFoldDB" id="A0A1B2LWM2"/>
<accession>A0A1B2LWM2</accession>
<dbReference type="GO" id="GO:0016874">
    <property type="term" value="F:ligase activity"/>
    <property type="evidence" value="ECO:0007669"/>
    <property type="project" value="UniProtKB-KW"/>
</dbReference>
<proteinExistence type="predicted"/>
<sequence length="400" mass="46622">MIRSAFEPRADYIQQLRQIGFEHYDLPSGEGGQPYWQEGICYIFEEAEVDYIQAATQELHEMAVAMVDEIVQSGDYPDYFQLEDYAKSSIEQSWRRADRSLLGRFDLVYRPEQHAIKMLEYNGDTPVALLEASIAQWDFIQQSENIPDQQRIQYNFIDEQLIATWQKYFQPQSLIHFAQADAFRSEDWCNLAYLMDTAYRAGMQVKDILMEDIGHAQYRGQDFLVDLDFQKINHIFKLYPWEWIFKTREGAEIQRLDNIWFEPPWKALLSNKAMLVKMWQMFPQHPYLLAAYAETEVTQLQGRWCKKAVHGREGSNIYCYDASTGQSHLGQGSHVVDEYHQWGYIYHEWYDLPIFAGTRPTLGSWVIGDVACGMSIREDANVITGNAAFFASHIFIPEGA</sequence>
<evidence type="ECO:0000256" key="5">
    <source>
        <dbReference type="ARBA" id="ARBA00022842"/>
    </source>
</evidence>
<dbReference type="SUPFAM" id="SSF56059">
    <property type="entry name" value="Glutathione synthetase ATP-binding domain-like"/>
    <property type="match status" value="1"/>
</dbReference>
<keyword evidence="3" id="KW-0547">Nucleotide-binding</keyword>
<dbReference type="Pfam" id="PF03738">
    <property type="entry name" value="GSP_synth"/>
    <property type="match status" value="1"/>
</dbReference>
<keyword evidence="8" id="KW-1185">Reference proteome</keyword>
<name>A0A1B2LWM2_9GAMM</name>
<dbReference type="InterPro" id="IPR016185">
    <property type="entry name" value="PreATP-grasp_dom_sf"/>
</dbReference>
<keyword evidence="4" id="KW-0067">ATP-binding</keyword>
<evidence type="ECO:0000256" key="3">
    <source>
        <dbReference type="ARBA" id="ARBA00022741"/>
    </source>
</evidence>
<dbReference type="SUPFAM" id="SSF52440">
    <property type="entry name" value="PreATP-grasp domain"/>
    <property type="match status" value="1"/>
</dbReference>
<reference evidence="7 8" key="1">
    <citation type="submission" date="2016-08" db="EMBL/GenBank/DDBJ databases">
        <authorList>
            <person name="Seilhamer J.J."/>
        </authorList>
    </citation>
    <scope>NUCLEOTIDE SEQUENCE [LARGE SCALE GENOMIC DNA]</scope>
    <source>
        <strain evidence="7 8">BRTC-1</strain>
    </source>
</reference>
<evidence type="ECO:0000313" key="8">
    <source>
        <dbReference type="Proteomes" id="UP000093391"/>
    </source>
</evidence>
<dbReference type="GO" id="GO:0046872">
    <property type="term" value="F:metal ion binding"/>
    <property type="evidence" value="ECO:0007669"/>
    <property type="project" value="UniProtKB-KW"/>
</dbReference>
<evidence type="ECO:0000259" key="6">
    <source>
        <dbReference type="Pfam" id="PF03738"/>
    </source>
</evidence>
<evidence type="ECO:0000256" key="1">
    <source>
        <dbReference type="ARBA" id="ARBA00022598"/>
    </source>
</evidence>
<dbReference type="InterPro" id="IPR005494">
    <property type="entry name" value="GSPS_pre-ATP-grasp-like_dom"/>
</dbReference>
<gene>
    <name evidence="7" type="ORF">BFG52_02490</name>
</gene>
<keyword evidence="5" id="KW-0460">Magnesium</keyword>
<dbReference type="EMBL" id="CP016895">
    <property type="protein sequence ID" value="AOA57335.1"/>
    <property type="molecule type" value="Genomic_DNA"/>
</dbReference>
<evidence type="ECO:0000313" key="7">
    <source>
        <dbReference type="EMBL" id="AOA57335.1"/>
    </source>
</evidence>
<feature type="domain" description="Glutathionylspermidine synthase pre-ATP-grasp-like" evidence="6">
    <location>
        <begin position="14"/>
        <end position="395"/>
    </location>
</feature>
<dbReference type="STRING" id="1789224.BFG52_02490"/>
<evidence type="ECO:0000256" key="4">
    <source>
        <dbReference type="ARBA" id="ARBA00022840"/>
    </source>
</evidence>
<dbReference type="Proteomes" id="UP000093391">
    <property type="component" value="Chromosome"/>
</dbReference>